<dbReference type="PANTHER" id="PTHR11200:SF291">
    <property type="entry name" value="INOSITOL 5-PHOSPHATASE"/>
    <property type="match status" value="1"/>
</dbReference>
<dbReference type="InterPro" id="IPR000008">
    <property type="entry name" value="C2_dom"/>
</dbReference>
<dbReference type="InterPro" id="IPR036691">
    <property type="entry name" value="Endo/exonu/phosph_ase_sf"/>
</dbReference>
<dbReference type="OrthoDB" id="62798at2759"/>
<dbReference type="CDD" id="cd00030">
    <property type="entry name" value="C2"/>
    <property type="match status" value="1"/>
</dbReference>
<dbReference type="SMART" id="SM00128">
    <property type="entry name" value="IPPc"/>
    <property type="match status" value="1"/>
</dbReference>
<dbReference type="InterPro" id="IPR046985">
    <property type="entry name" value="IP5"/>
</dbReference>
<dbReference type="EMBL" id="JAEHOE010000010">
    <property type="protein sequence ID" value="KAG2498410.1"/>
    <property type="molecule type" value="Genomic_DNA"/>
</dbReference>
<feature type="compositionally biased region" description="Gly residues" evidence="2">
    <location>
        <begin position="1429"/>
        <end position="1456"/>
    </location>
</feature>
<comment type="caution">
    <text evidence="4">The sequence shown here is derived from an EMBL/GenBank/DDBJ whole genome shotgun (WGS) entry which is preliminary data.</text>
</comment>
<dbReference type="SUPFAM" id="SSF49562">
    <property type="entry name" value="C2 domain (Calcium/lipid-binding domain, CaLB)"/>
    <property type="match status" value="1"/>
</dbReference>
<feature type="compositionally biased region" description="Gly residues" evidence="2">
    <location>
        <begin position="1281"/>
        <end position="1292"/>
    </location>
</feature>
<proteinExistence type="inferred from homology"/>
<dbReference type="Pfam" id="PF22669">
    <property type="entry name" value="Exo_endo_phos2"/>
    <property type="match status" value="1"/>
</dbReference>
<feature type="region of interest" description="Disordered" evidence="2">
    <location>
        <begin position="1353"/>
        <end position="1396"/>
    </location>
</feature>
<name>A0A835YGS6_9CHLO</name>
<feature type="compositionally biased region" description="Polar residues" evidence="2">
    <location>
        <begin position="542"/>
        <end position="553"/>
    </location>
</feature>
<sequence>MDSDNEQALLEDAIAVLDCLLEEASGASRGSPKAMHYPGASISVPTVGLSGARVSGPGGSAAAGQSPASPLLRGLQQELEAGGGGAGGSGSPSSPNSPGGRRSSVMMYGVTAAQDERLARALERARGMDAVGAARKASGALSSGSNHALNSEGGVAGLAGAGPRPSHDLVGTLGPGQASLGRNGGQTEGPSLDIKALAGDKPGGSALGNQGLMLWAGNKSRVERARLAVRLLAATGLRRTRADAPIDPFAAVSCEDIKHRSKAVMKSKEPFWDEFFVFDVRQPAFAVLKIKVYDHLRCWRPAFMGQVRIPVNSIAETPDHFSRPMWHPLTSWNGRPRGEVQMQLFYTAEWVRRPLRVLAGTWNVGNAEPPPDLSSWLQGVDALQHDLVAIGVQECLYKVGGGGGEDAAALAAEAEALASGAGALGFGEEPAIDDVLSAALARHYSREGTSSLHGHGDRSTGVKSPVPGRRGGKAYGKQDSTSTLLEALAQAHAHTRGSPSTGARSPLPRTGTGPGSAFARPPPDDSGGTTTEPGSPPEPASGVTTRENSTLVVVTTPGGPSHRGSGLAQGPEVSASSASNPAMARTRGGRMRARGPVAAPPGQSQGGPGQGQGPSHLHPGAKLAEGAPGGPGPGGLHPAASDRKPSGSGQDLSLHGGISGAPSLGGALLPSVASGANIFPPPPPFLRPREPSHTQGHGPGPGPGPGPGVGLGPGAYRRPSGMEVAGPAGGRGAPGLPPPMPWAPTVPSQRHSGGAPGIQAAGSLPGEASFTAAGFSRTGTGAPAAGGGGVGGQTIKRDMAKAGRGEFKEMWEDRMKDAVGPGYFKVASVHMGQIRLLVFARNDIYAAVSDVRTAKQPTGVAGVATNKGGVAVSLRVWDTSLAFVNSHLAAHQDRTRARNHNYRDITRGLKLDPAWGMDVLTAFHHVVWMGDLNYRLDYGAQAVTPTESPTPADFAALVGEVQRGYFHKLQEVDQLKREVTTRRAFLGFGEGDIQWEPSFKVKRQRGHEYNPQRSPAWCDRILYRSNLPLKQIRVLGYFSAPDIATSDHKPVGAVLQVPTVWRTTVEEEPQHHAYALPHLSGLFSRAPGYRGSQLGAGPGAGAMAAANAGGEGPQAAQGMSGLSHPHPHPHPHPHLHLPFGGRHGHGAAHGPQVRIRLVFTLLHATGLFMVRSRRRSSGEEGFPSPQLLMAAPCMRAACVRSRVAPLTRDPTWASADDEALGPLVLELKTAALAEMAHFRIFVKVMDVRGGAASGSAAAAGAGSAAGGGKKGPGDKAKAGGATAGRGGGGAAAGPGEAVEGSSSVLARGVLPLTDAVTKLLQDAAGTAPFRVHLELHGLPAGSLQGSMRLEVHDRSKSLDEKGSRHVPTGGAATAALGRPSSPKRRSGTYIPLASSSTTTAAAASGLDAGVAGRGGAGGSPLRNRATSGSGHGYGGRGVGAQRGVSGAGNEAGGSSSGGRRHGVAGVLSTMRRTFSHL</sequence>
<feature type="region of interest" description="Disordered" evidence="2">
    <location>
        <begin position="679"/>
        <end position="775"/>
    </location>
</feature>
<dbReference type="SMART" id="SM00239">
    <property type="entry name" value="C2"/>
    <property type="match status" value="1"/>
</dbReference>
<evidence type="ECO:0000256" key="2">
    <source>
        <dbReference type="SAM" id="MobiDB-lite"/>
    </source>
</evidence>
<dbReference type="GO" id="GO:0046856">
    <property type="term" value="P:phosphatidylinositol dephosphorylation"/>
    <property type="evidence" value="ECO:0007669"/>
    <property type="project" value="InterPro"/>
</dbReference>
<protein>
    <recommendedName>
        <fullName evidence="3">C2 domain-containing protein</fullName>
    </recommendedName>
</protein>
<comment type="similarity">
    <text evidence="1">Belongs to the inositol polyphosphate 5-phosphatase family.</text>
</comment>
<evidence type="ECO:0000259" key="3">
    <source>
        <dbReference type="PROSITE" id="PS50004"/>
    </source>
</evidence>
<dbReference type="Pfam" id="PF00168">
    <property type="entry name" value="C2"/>
    <property type="match status" value="1"/>
</dbReference>
<dbReference type="PROSITE" id="PS50004">
    <property type="entry name" value="C2"/>
    <property type="match status" value="1"/>
</dbReference>
<gene>
    <name evidence="4" type="ORF">HYH03_003669</name>
</gene>
<feature type="region of interest" description="Disordered" evidence="2">
    <location>
        <begin position="491"/>
        <end position="659"/>
    </location>
</feature>
<reference evidence="4" key="1">
    <citation type="journal article" date="2020" name="bioRxiv">
        <title>Comparative genomics of Chlamydomonas.</title>
        <authorList>
            <person name="Craig R.J."/>
            <person name="Hasan A.R."/>
            <person name="Ness R.W."/>
            <person name="Keightley P.D."/>
        </authorList>
    </citation>
    <scope>NUCLEOTIDE SEQUENCE</scope>
    <source>
        <strain evidence="4">CCAP 11/70</strain>
    </source>
</reference>
<feature type="region of interest" description="Disordered" evidence="2">
    <location>
        <begin position="1258"/>
        <end position="1298"/>
    </location>
</feature>
<evidence type="ECO:0000256" key="1">
    <source>
        <dbReference type="ARBA" id="ARBA00010768"/>
    </source>
</evidence>
<feature type="region of interest" description="Disordered" evidence="2">
    <location>
        <begin position="1099"/>
        <end position="1134"/>
    </location>
</feature>
<feature type="compositionally biased region" description="Low complexity" evidence="2">
    <location>
        <begin position="91"/>
        <end position="104"/>
    </location>
</feature>
<feature type="compositionally biased region" description="Pro residues" evidence="2">
    <location>
        <begin position="735"/>
        <end position="744"/>
    </location>
</feature>
<dbReference type="GO" id="GO:0004439">
    <property type="term" value="F:phosphatidylinositol-4,5-bisphosphate 5-phosphatase activity"/>
    <property type="evidence" value="ECO:0007669"/>
    <property type="project" value="TreeGrafter"/>
</dbReference>
<feature type="compositionally biased region" description="Basic and acidic residues" evidence="2">
    <location>
        <begin position="1353"/>
        <end position="1363"/>
    </location>
</feature>
<organism evidence="4 5">
    <name type="scientific">Edaphochlamys debaryana</name>
    <dbReference type="NCBI Taxonomy" id="47281"/>
    <lineage>
        <taxon>Eukaryota</taxon>
        <taxon>Viridiplantae</taxon>
        <taxon>Chlorophyta</taxon>
        <taxon>core chlorophytes</taxon>
        <taxon>Chlorophyceae</taxon>
        <taxon>CS clade</taxon>
        <taxon>Chlamydomonadales</taxon>
        <taxon>Chlamydomonadales incertae sedis</taxon>
        <taxon>Edaphochlamys</taxon>
    </lineage>
</organism>
<feature type="region of interest" description="Disordered" evidence="2">
    <location>
        <begin position="79"/>
        <end position="104"/>
    </location>
</feature>
<dbReference type="InterPro" id="IPR000300">
    <property type="entry name" value="IPPc"/>
</dbReference>
<dbReference type="PANTHER" id="PTHR11200">
    <property type="entry name" value="INOSITOL 5-PHOSPHATASE"/>
    <property type="match status" value="1"/>
</dbReference>
<evidence type="ECO:0000313" key="5">
    <source>
        <dbReference type="Proteomes" id="UP000612055"/>
    </source>
</evidence>
<feature type="domain" description="C2" evidence="3">
    <location>
        <begin position="201"/>
        <end position="325"/>
    </location>
</feature>
<feature type="region of interest" description="Disordered" evidence="2">
    <location>
        <begin position="447"/>
        <end position="479"/>
    </location>
</feature>
<keyword evidence="5" id="KW-1185">Reference proteome</keyword>
<dbReference type="SUPFAM" id="SSF56219">
    <property type="entry name" value="DNase I-like"/>
    <property type="match status" value="1"/>
</dbReference>
<accession>A0A835YGS6</accession>
<feature type="compositionally biased region" description="Basic residues" evidence="2">
    <location>
        <begin position="1125"/>
        <end position="1134"/>
    </location>
</feature>
<feature type="region of interest" description="Disordered" evidence="2">
    <location>
        <begin position="1414"/>
        <end position="1477"/>
    </location>
</feature>
<dbReference type="Proteomes" id="UP000612055">
    <property type="component" value="Unassembled WGS sequence"/>
</dbReference>
<feature type="compositionally biased region" description="Gly residues" evidence="2">
    <location>
        <begin position="81"/>
        <end position="90"/>
    </location>
</feature>
<dbReference type="Gene3D" id="3.60.10.10">
    <property type="entry name" value="Endonuclease/exonuclease/phosphatase"/>
    <property type="match status" value="2"/>
</dbReference>
<dbReference type="Gene3D" id="2.60.40.150">
    <property type="entry name" value="C2 domain"/>
    <property type="match status" value="1"/>
</dbReference>
<evidence type="ECO:0000313" key="4">
    <source>
        <dbReference type="EMBL" id="KAG2498410.1"/>
    </source>
</evidence>
<dbReference type="InterPro" id="IPR035892">
    <property type="entry name" value="C2_domain_sf"/>
</dbReference>